<accession>A0A9R0NTY5</accession>
<dbReference type="KEGG" id="amn:RAM_10520"/>
<sequence length="37" mass="3988">MTAAAHAARETVSSPCSRAFVSRMPTERSSFTSTQLD</sequence>
<organism evidence="2 3">
    <name type="scientific">Amycolatopsis mediterranei (strain S699)</name>
    <name type="common">Nocardia mediterranei</name>
    <dbReference type="NCBI Taxonomy" id="713604"/>
    <lineage>
        <taxon>Bacteria</taxon>
        <taxon>Bacillati</taxon>
        <taxon>Actinomycetota</taxon>
        <taxon>Actinomycetes</taxon>
        <taxon>Pseudonocardiales</taxon>
        <taxon>Pseudonocardiaceae</taxon>
        <taxon>Amycolatopsis</taxon>
    </lineage>
</organism>
<keyword evidence="3" id="KW-1185">Reference proteome</keyword>
<dbReference type="Proteomes" id="UP000006138">
    <property type="component" value="Chromosome"/>
</dbReference>
<name>A0A9R0NTY5_AMYMS</name>
<feature type="region of interest" description="Disordered" evidence="1">
    <location>
        <begin position="1"/>
        <end position="37"/>
    </location>
</feature>
<protein>
    <submittedName>
        <fullName evidence="2">Uncharacterized protein</fullName>
    </submittedName>
</protein>
<proteinExistence type="predicted"/>
<dbReference type="EMBL" id="CP002896">
    <property type="protein sequence ID" value="AEK40594.1"/>
    <property type="molecule type" value="Genomic_DNA"/>
</dbReference>
<evidence type="ECO:0000313" key="3">
    <source>
        <dbReference type="Proteomes" id="UP000006138"/>
    </source>
</evidence>
<reference evidence="2 3" key="1">
    <citation type="journal article" date="2011" name="J. Bacteriol.">
        <title>Whole genome sequence of the rifamycin B-producing strain Amycolatopsis mediterranei S699.</title>
        <authorList>
            <person name="Verma M."/>
            <person name="Kaur J."/>
            <person name="Kumar M."/>
            <person name="Kumari K."/>
            <person name="Saxena A."/>
            <person name="Anand S."/>
            <person name="Nigam A."/>
            <person name="Ravi V."/>
            <person name="Raghuvanshi S."/>
            <person name="Khurana P."/>
            <person name="Tyagi A.K."/>
            <person name="Khurana J.P."/>
            <person name="Lal R."/>
        </authorList>
    </citation>
    <scope>NUCLEOTIDE SEQUENCE [LARGE SCALE GENOMIC DNA]</scope>
    <source>
        <strain evidence="2 3">S699</strain>
    </source>
</reference>
<evidence type="ECO:0000256" key="1">
    <source>
        <dbReference type="SAM" id="MobiDB-lite"/>
    </source>
</evidence>
<dbReference type="AlphaFoldDB" id="A0A9R0NTY5"/>
<feature type="compositionally biased region" description="Polar residues" evidence="1">
    <location>
        <begin position="27"/>
        <end position="37"/>
    </location>
</feature>
<gene>
    <name evidence="2" type="ordered locus">RAM_10520</name>
</gene>
<evidence type="ECO:0000313" key="2">
    <source>
        <dbReference type="EMBL" id="AEK40594.1"/>
    </source>
</evidence>